<dbReference type="Pfam" id="PF14411">
    <property type="entry name" value="LHH"/>
    <property type="match status" value="1"/>
</dbReference>
<dbReference type="RefSeq" id="WP_190235583.1">
    <property type="nucleotide sequence ID" value="NZ_SSOA01000003.1"/>
</dbReference>
<evidence type="ECO:0000313" key="4">
    <source>
        <dbReference type="Proteomes" id="UP000310754"/>
    </source>
</evidence>
<comment type="caution">
    <text evidence="3">The sequence shown here is derived from an EMBL/GenBank/DDBJ whole genome shotgun (WGS) entry which is preliminary data.</text>
</comment>
<feature type="compositionally biased region" description="Basic and acidic residues" evidence="1">
    <location>
        <begin position="321"/>
        <end position="333"/>
    </location>
</feature>
<organism evidence="3 4">
    <name type="scientific">Allorhizobium terrae</name>
    <dbReference type="NCBI Taxonomy" id="1848972"/>
    <lineage>
        <taxon>Bacteria</taxon>
        <taxon>Pseudomonadati</taxon>
        <taxon>Pseudomonadota</taxon>
        <taxon>Alphaproteobacteria</taxon>
        <taxon>Hyphomicrobiales</taxon>
        <taxon>Rhizobiaceae</taxon>
        <taxon>Rhizobium/Agrobacterium group</taxon>
        <taxon>Allorhizobium</taxon>
    </lineage>
</organism>
<dbReference type="Proteomes" id="UP000310754">
    <property type="component" value="Unassembled WGS sequence"/>
</dbReference>
<dbReference type="AlphaFoldDB" id="A0A4V3W8C9"/>
<feature type="domain" description="LHH" evidence="2">
    <location>
        <begin position="358"/>
        <end position="449"/>
    </location>
</feature>
<dbReference type="InterPro" id="IPR026834">
    <property type="entry name" value="LHH"/>
</dbReference>
<proteinExistence type="predicted"/>
<evidence type="ECO:0000256" key="1">
    <source>
        <dbReference type="SAM" id="MobiDB-lite"/>
    </source>
</evidence>
<accession>A0A4V3W8C9</accession>
<evidence type="ECO:0000313" key="3">
    <source>
        <dbReference type="EMBL" id="THF50767.1"/>
    </source>
</evidence>
<dbReference type="EMBL" id="SSOA01000003">
    <property type="protein sequence ID" value="THF50767.1"/>
    <property type="molecule type" value="Genomic_DNA"/>
</dbReference>
<keyword evidence="4" id="KW-1185">Reference proteome</keyword>
<name>A0A4V3W8C9_9HYPH</name>
<sequence length="457" mass="50810">MMRISGFPQIFYEQADKSGGPGSLAQRANALVRGAKNMDIPLEQFLLNVETDLGEHVYQKLMGYAATLHMLGLLAGAIGSAEEQRNAREALTRAINKYLESIKVDDSTNSIYFESAYGADSSGMATAWLLSKWFGLDGARKSIEDAGRANHQANQAVSQMIRDFVSSLWNDLTKAWDDFWKDVDEKGLLYAIRKTQIDAAFLAAEIGITVALSVVTEGAAALALSGLRIVGERVSATVTRVVVKGLARAGERTAERAGVLFTQEIADSQINKRIIKEVFDEEKLGVGTERSDVGRRAELPVKPVEKPKAAEGQSDSPASKRTGDAKRWKPREVNGRRVYQRDDLIDPDFIDPDTGLSNLERMRAGRPPIGPDGEAVELHHMIQEEGLPLNNGMAPLAEVEKTFHSTNYDTIHIYRKGDPDYVSWRKTNPENAKRYDNYRRRYWKTRSNDFVANSSKE</sequence>
<feature type="region of interest" description="Disordered" evidence="1">
    <location>
        <begin position="290"/>
        <end position="333"/>
    </location>
</feature>
<feature type="compositionally biased region" description="Basic and acidic residues" evidence="1">
    <location>
        <begin position="290"/>
        <end position="309"/>
    </location>
</feature>
<protein>
    <recommendedName>
        <fullName evidence="2">LHH domain-containing protein</fullName>
    </recommendedName>
</protein>
<evidence type="ECO:0000259" key="2">
    <source>
        <dbReference type="Pfam" id="PF14411"/>
    </source>
</evidence>
<reference evidence="3 4" key="1">
    <citation type="submission" date="2019-04" db="EMBL/GenBank/DDBJ databases">
        <title>Rhizobium terrae sp. nov., isolated from a paddy soil.</title>
        <authorList>
            <person name="Lin S.-Y."/>
            <person name="Hameed A."/>
            <person name="Huang H.-I."/>
            <person name="Young C.-C."/>
        </authorList>
    </citation>
    <scope>NUCLEOTIDE SEQUENCE [LARGE SCALE GENOMIC DNA]</scope>
    <source>
        <strain evidence="3 4">CC-HIH110</strain>
    </source>
</reference>
<gene>
    <name evidence="3" type="ORF">E6C51_07885</name>
</gene>